<organism evidence="2 3">
    <name type="scientific">Thalassobacterium maritimum</name>
    <dbReference type="NCBI Taxonomy" id="3041265"/>
    <lineage>
        <taxon>Bacteria</taxon>
        <taxon>Pseudomonadati</taxon>
        <taxon>Verrucomicrobiota</taxon>
        <taxon>Opitutia</taxon>
        <taxon>Puniceicoccales</taxon>
        <taxon>Coraliomargaritaceae</taxon>
        <taxon>Thalassobacterium</taxon>
    </lineage>
</organism>
<proteinExistence type="predicted"/>
<accession>A0ABU1AWW2</accession>
<dbReference type="RefSeq" id="WP_308951258.1">
    <property type="nucleotide sequence ID" value="NZ_JARXHW010000035.1"/>
</dbReference>
<dbReference type="NCBIfam" id="TIGR01383">
    <property type="entry name" value="not_thiJ"/>
    <property type="match status" value="1"/>
</dbReference>
<keyword evidence="3" id="KW-1185">Reference proteome</keyword>
<evidence type="ECO:0000313" key="2">
    <source>
        <dbReference type="EMBL" id="MDQ8208630.1"/>
    </source>
</evidence>
<comment type="caution">
    <text evidence="2">The sequence shown here is derived from an EMBL/GenBank/DDBJ whole genome shotgun (WGS) entry which is preliminary data.</text>
</comment>
<dbReference type="Gene3D" id="3.40.50.880">
    <property type="match status" value="1"/>
</dbReference>
<sequence>MKKRALILLHPGFEEMEAVAPIDLLARAEIEVVQASTSNATLVTGRNGITMQATHRLADVAADEFDAVILPGGPGILQLRKNPQIIECLQRNHQRGKLIACICAAPLLLLDAEISPNIAYTAHPSTLNELPEARQQSVVRDGSVITSRGAGTATEFALSIVRALRDENCAQEIAESICWPHSF</sequence>
<dbReference type="SUPFAM" id="SSF52317">
    <property type="entry name" value="Class I glutamine amidotransferase-like"/>
    <property type="match status" value="1"/>
</dbReference>
<dbReference type="InterPro" id="IPR029062">
    <property type="entry name" value="Class_I_gatase-like"/>
</dbReference>
<gene>
    <name evidence="2" type="ORF">QEH52_13980</name>
</gene>
<name>A0ABU1AWW2_9BACT</name>
<dbReference type="EMBL" id="JARXHW010000035">
    <property type="protein sequence ID" value="MDQ8208630.1"/>
    <property type="molecule type" value="Genomic_DNA"/>
</dbReference>
<evidence type="ECO:0000259" key="1">
    <source>
        <dbReference type="Pfam" id="PF01965"/>
    </source>
</evidence>
<dbReference type="PANTHER" id="PTHR48094">
    <property type="entry name" value="PROTEIN/NUCLEIC ACID DEGLYCASE DJ-1-RELATED"/>
    <property type="match status" value="1"/>
</dbReference>
<dbReference type="InterPro" id="IPR006287">
    <property type="entry name" value="DJ-1"/>
</dbReference>
<dbReference type="Pfam" id="PF01965">
    <property type="entry name" value="DJ-1_PfpI"/>
    <property type="match status" value="1"/>
</dbReference>
<dbReference type="InterPro" id="IPR050325">
    <property type="entry name" value="Prot/Nucl_acid_deglycase"/>
</dbReference>
<protein>
    <submittedName>
        <fullName evidence="2">DJ-1/PfpI family protein</fullName>
    </submittedName>
</protein>
<dbReference type="InterPro" id="IPR002818">
    <property type="entry name" value="DJ-1/PfpI"/>
</dbReference>
<reference evidence="2 3" key="1">
    <citation type="submission" date="2023-04" db="EMBL/GenBank/DDBJ databases">
        <title>A novel bacteria isolated from coastal sediment.</title>
        <authorList>
            <person name="Liu X.-J."/>
            <person name="Du Z.-J."/>
        </authorList>
    </citation>
    <scope>NUCLEOTIDE SEQUENCE [LARGE SCALE GENOMIC DNA]</scope>
    <source>
        <strain evidence="2 3">SDUM461003</strain>
    </source>
</reference>
<dbReference type="CDD" id="cd03135">
    <property type="entry name" value="GATase1_DJ-1"/>
    <property type="match status" value="1"/>
</dbReference>
<dbReference type="Proteomes" id="UP001225316">
    <property type="component" value="Unassembled WGS sequence"/>
</dbReference>
<feature type="domain" description="DJ-1/PfpI" evidence="1">
    <location>
        <begin position="3"/>
        <end position="162"/>
    </location>
</feature>
<evidence type="ECO:0000313" key="3">
    <source>
        <dbReference type="Proteomes" id="UP001225316"/>
    </source>
</evidence>
<dbReference type="PANTHER" id="PTHR48094:SF12">
    <property type="entry name" value="PARKINSON DISEASE PROTEIN 7 HOMOLOG"/>
    <property type="match status" value="1"/>
</dbReference>